<evidence type="ECO:0000313" key="2">
    <source>
        <dbReference type="Proteomes" id="UP000324748"/>
    </source>
</evidence>
<name>A0A5B0QPV6_PUCGR</name>
<sequence length="63" mass="7025">MINSLFALAGPTDLAVRKKQQSKTFLNLPLKINRLYDMPILAFPNTGVEPVSTAATTDERRSY</sequence>
<dbReference type="Proteomes" id="UP000324748">
    <property type="component" value="Unassembled WGS sequence"/>
</dbReference>
<dbReference type="EMBL" id="VSWC01000014">
    <property type="protein sequence ID" value="KAA1115281.1"/>
    <property type="molecule type" value="Genomic_DNA"/>
</dbReference>
<reference evidence="1 2" key="1">
    <citation type="submission" date="2019-05" db="EMBL/GenBank/DDBJ databases">
        <title>Emergence of the Ug99 lineage of the wheat stem rust pathogen through somatic hybridization.</title>
        <authorList>
            <person name="Li F."/>
            <person name="Upadhyaya N.M."/>
            <person name="Sperschneider J."/>
            <person name="Matny O."/>
            <person name="Nguyen-Phuc H."/>
            <person name="Mago R."/>
            <person name="Raley C."/>
            <person name="Miller M.E."/>
            <person name="Silverstein K.A.T."/>
            <person name="Henningsen E."/>
            <person name="Hirsch C.D."/>
            <person name="Visser B."/>
            <person name="Pretorius Z.A."/>
            <person name="Steffenson B.J."/>
            <person name="Schwessinger B."/>
            <person name="Dodds P.N."/>
            <person name="Figueroa M."/>
        </authorList>
    </citation>
    <scope>NUCLEOTIDE SEQUENCE [LARGE SCALE GENOMIC DNA]</scope>
    <source>
        <strain evidence="1">21-0</strain>
    </source>
</reference>
<dbReference type="AlphaFoldDB" id="A0A5B0QPV6"/>
<accession>A0A5B0QPV6</accession>
<proteinExistence type="predicted"/>
<keyword evidence="2" id="KW-1185">Reference proteome</keyword>
<gene>
    <name evidence="1" type="ORF">PGT21_034699</name>
</gene>
<comment type="caution">
    <text evidence="1">The sequence shown here is derived from an EMBL/GenBank/DDBJ whole genome shotgun (WGS) entry which is preliminary data.</text>
</comment>
<protein>
    <submittedName>
        <fullName evidence="1">Uncharacterized protein</fullName>
    </submittedName>
</protein>
<organism evidence="1 2">
    <name type="scientific">Puccinia graminis f. sp. tritici</name>
    <dbReference type="NCBI Taxonomy" id="56615"/>
    <lineage>
        <taxon>Eukaryota</taxon>
        <taxon>Fungi</taxon>
        <taxon>Dikarya</taxon>
        <taxon>Basidiomycota</taxon>
        <taxon>Pucciniomycotina</taxon>
        <taxon>Pucciniomycetes</taxon>
        <taxon>Pucciniales</taxon>
        <taxon>Pucciniaceae</taxon>
        <taxon>Puccinia</taxon>
    </lineage>
</organism>
<evidence type="ECO:0000313" key="1">
    <source>
        <dbReference type="EMBL" id="KAA1115281.1"/>
    </source>
</evidence>